<dbReference type="EMBL" id="JADIXP010000024">
    <property type="protein sequence ID" value="MBF4180644.1"/>
    <property type="molecule type" value="Genomic_DNA"/>
</dbReference>
<dbReference type="InterPro" id="IPR041687">
    <property type="entry name" value="HTH_46"/>
</dbReference>
<evidence type="ECO:0000259" key="1">
    <source>
        <dbReference type="Pfam" id="PF15977"/>
    </source>
</evidence>
<protein>
    <submittedName>
        <fullName evidence="2">Helix-turn-helix domain-containing protein</fullName>
    </submittedName>
</protein>
<sequence>MIYTTKNSKLNFEVIKPVNSILKISEVMMKVGSKFSIQEGKKLDYSDVVKSKYVYSFECGIFTAIHQESNIYLCQDSAPCLYGVAEIFHPVGSYSLIADCLCTGWRVKTDVMGDVLTKYDLKHEVCEILSYRLYQILYRDSQLVGVNSYVMVCNLLHNLMNYPSEIRCKINIQKFICQHTLLSRSNVLNILSGLKKGGYINTLHGTLVNIIHLPDSF</sequence>
<gene>
    <name evidence="2" type="ORF">ISP11_22565</name>
</gene>
<name>A0ABD4KFT0_9ENTR</name>
<comment type="caution">
    <text evidence="2">The sequence shown here is derived from an EMBL/GenBank/DDBJ whole genome shotgun (WGS) entry which is preliminary data.</text>
</comment>
<dbReference type="RefSeq" id="WP_410403193.1">
    <property type="nucleotide sequence ID" value="NZ_JADIXP010000024.1"/>
</dbReference>
<accession>A0ABD4KFT0</accession>
<feature type="domain" description="IprA winged helix-turn-helix" evidence="1">
    <location>
        <begin position="148"/>
        <end position="215"/>
    </location>
</feature>
<reference evidence="2 3" key="1">
    <citation type="submission" date="2020-11" db="EMBL/GenBank/DDBJ databases">
        <title>Identification of Lelliottia nimipressuralis from Wound Infection by Whole Genome-Based Bacterial Identification.</title>
        <authorList>
            <person name="Navarathna D.H."/>
            <person name="Choi H."/>
            <person name="Jinadatha C."/>
            <person name="Chatterjee P."/>
            <person name="Hwang M."/>
        </authorList>
    </citation>
    <scope>NUCLEOTIDE SEQUENCE [LARGE SCALE GENOMIC DNA]</scope>
    <source>
        <strain evidence="2 3">DN2020</strain>
    </source>
</reference>
<dbReference type="Pfam" id="PF15977">
    <property type="entry name" value="HTH_46"/>
    <property type="match status" value="1"/>
</dbReference>
<evidence type="ECO:0000313" key="2">
    <source>
        <dbReference type="EMBL" id="MBF4180644.1"/>
    </source>
</evidence>
<proteinExistence type="predicted"/>
<evidence type="ECO:0000313" key="3">
    <source>
        <dbReference type="Proteomes" id="UP000628560"/>
    </source>
</evidence>
<organism evidence="2 3">
    <name type="scientific">Lelliottia nimipressuralis</name>
    <dbReference type="NCBI Taxonomy" id="69220"/>
    <lineage>
        <taxon>Bacteria</taxon>
        <taxon>Pseudomonadati</taxon>
        <taxon>Pseudomonadota</taxon>
        <taxon>Gammaproteobacteria</taxon>
        <taxon>Enterobacterales</taxon>
        <taxon>Enterobacteriaceae</taxon>
        <taxon>Lelliottia</taxon>
    </lineage>
</organism>
<dbReference type="Proteomes" id="UP000628560">
    <property type="component" value="Unassembled WGS sequence"/>
</dbReference>
<dbReference type="AlphaFoldDB" id="A0ABD4KFT0"/>